<accession>A0A1T4X874</accession>
<gene>
    <name evidence="2" type="ORF">SAMN02745166_01093</name>
</gene>
<dbReference type="Proteomes" id="UP000190774">
    <property type="component" value="Unassembled WGS sequence"/>
</dbReference>
<evidence type="ECO:0000313" key="3">
    <source>
        <dbReference type="Proteomes" id="UP000190774"/>
    </source>
</evidence>
<keyword evidence="1" id="KW-0812">Transmembrane</keyword>
<keyword evidence="1" id="KW-1133">Transmembrane helix</keyword>
<dbReference type="STRING" id="48467.SAMN02745166_01093"/>
<organism evidence="2 3">
    <name type="scientific">Prosthecobacter debontii</name>
    <dbReference type="NCBI Taxonomy" id="48467"/>
    <lineage>
        <taxon>Bacteria</taxon>
        <taxon>Pseudomonadati</taxon>
        <taxon>Verrucomicrobiota</taxon>
        <taxon>Verrucomicrobiia</taxon>
        <taxon>Verrucomicrobiales</taxon>
        <taxon>Verrucomicrobiaceae</taxon>
        <taxon>Prosthecobacter</taxon>
    </lineage>
</organism>
<keyword evidence="3" id="KW-1185">Reference proteome</keyword>
<name>A0A1T4X874_9BACT</name>
<proteinExistence type="predicted"/>
<protein>
    <submittedName>
        <fullName evidence="2">Uncharacterized protein</fullName>
    </submittedName>
</protein>
<feature type="transmembrane region" description="Helical" evidence="1">
    <location>
        <begin position="20"/>
        <end position="44"/>
    </location>
</feature>
<dbReference type="RefSeq" id="WP_139373083.1">
    <property type="nucleotide sequence ID" value="NZ_FUYE01000003.1"/>
</dbReference>
<evidence type="ECO:0000313" key="2">
    <source>
        <dbReference type="EMBL" id="SKA85061.1"/>
    </source>
</evidence>
<evidence type="ECO:0000256" key="1">
    <source>
        <dbReference type="SAM" id="Phobius"/>
    </source>
</evidence>
<reference evidence="3" key="1">
    <citation type="submission" date="2017-02" db="EMBL/GenBank/DDBJ databases">
        <authorList>
            <person name="Varghese N."/>
            <person name="Submissions S."/>
        </authorList>
    </citation>
    <scope>NUCLEOTIDE SEQUENCE [LARGE SCALE GENOMIC DNA]</scope>
    <source>
        <strain evidence="3">ATCC 700200</strain>
    </source>
</reference>
<dbReference type="AlphaFoldDB" id="A0A1T4X874"/>
<keyword evidence="1" id="KW-0472">Membrane</keyword>
<dbReference type="EMBL" id="FUYE01000003">
    <property type="protein sequence ID" value="SKA85061.1"/>
    <property type="molecule type" value="Genomic_DNA"/>
</dbReference>
<sequence length="69" mass="7695">MSPTCIDMLWSFMLNGAMTTARTLAAICVTAVVIAIIASGPAYLRWWDAHKAAEQKKWEEFPVVRPAEQ</sequence>